<evidence type="ECO:0000256" key="1">
    <source>
        <dbReference type="SAM" id="MobiDB-lite"/>
    </source>
</evidence>
<dbReference type="InterPro" id="IPR026894">
    <property type="entry name" value="DnaJ_X"/>
</dbReference>
<dbReference type="PANTHER" id="PTHR44094:SF8">
    <property type="entry name" value="DNAJ HEAT SHOCK N-TERMINAL DOMAIN-CONTAINING PROTEIN-RELATED"/>
    <property type="match status" value="1"/>
</dbReference>
<dbReference type="InterPro" id="IPR052423">
    <property type="entry name" value="EMIR"/>
</dbReference>
<sequence length="948" mass="111548">MKYFKKFKYFLPKYILTNDDENKNKYASHKIYNLNNKYGNFLKLIICLPFILITVLWIFLTISIFNVCTYDPTLACIVPLDSIYSRSLCESVRSKNSNDTIKEPVLKNKVFSLPNEKKLTKSEDICDNNVNCIFKFNEKLINDLEKYKVSNENDVMAYVKSYSVYNNNNNNKKDDILDTKIHNIGKNGEDIIKTMEILWLEFMENEKEKYYLLKGRLYKYNNKFKMENKYTDEYFPRKKWNNYNDLIYKGSKDLEEKLNKMFYEWYKQENLNLEEYRRLTVLCRTGWKALYNYVENICKEIIHSDLDIIKNKKGSNMKKGLYNNEYKNNGKNIPFNTSSSIDNKKLYNSFGKFENPMCFNYEDSLTTSCYIDENKSDSSYETEENVNYNNKMGKRKNLVESQIVGKSNNIEEGENVEYLKNNKKIGDDEMLQDYEKEKLKKKKWTEKEEQTKKVNYSEKVNHSEINHSEKVNHSEKLNHPNREKHSQKEKHTEKDDKRNNFKKNNDVLEIMDIIRYDSSDEPENSKNIGKKKKKKKKNIFKNFENVANSRGSKNFKNVFSRNKYTLEEEVNSVCKDGFNKKKVLIKVNMLSNSDDNTSISDDNSDTCVDRTYYDLLNVEPDASFDEIKHSYRKLALQYHPDKNINDPEANEKFQKINEAYQVLSDENRRKMYDEGGMKATENMFFIDAATFFTMIYSSEKLNKYIGILKITTFVQILYENKISADKLDNSKDLIQNVLVNDQIKREVELAVLLKERLQPYVDGDENWVDNMRKEIKGLLDSSFSESILYSVGWVYKNISSRYIKKMNSILGLKAVRGHMQAYLRCAENIYMGKLAFNKILQGFNLLSGLEGEELSMKLGDIICDALRLMLWDIESTVKDVAKRVLRDKAVRKKIRLKRAEAMLILGNLMLEISGISGIDFIHYKVDGMKIIESALMKSIQFSENPEEN</sequence>
<dbReference type="Pfam" id="PF00226">
    <property type="entry name" value="DnaJ"/>
    <property type="match status" value="1"/>
</dbReference>
<feature type="compositionally biased region" description="Basic and acidic residues" evidence="1">
    <location>
        <begin position="445"/>
        <end position="504"/>
    </location>
</feature>
<evidence type="ECO:0000313" key="5">
    <source>
        <dbReference type="Proteomes" id="UP000030690"/>
    </source>
</evidence>
<accession>A0A024VCQ0</accession>
<dbReference type="InterPro" id="IPR036869">
    <property type="entry name" value="J_dom_sf"/>
</dbReference>
<dbReference type="EMBL" id="KI925012">
    <property type="protein sequence ID" value="ETW20793.1"/>
    <property type="molecule type" value="Genomic_DNA"/>
</dbReference>
<dbReference type="PRINTS" id="PR00625">
    <property type="entry name" value="JDOMAIN"/>
</dbReference>
<gene>
    <name evidence="4" type="ORF">PFFVO_00348</name>
</gene>
<dbReference type="OrthoDB" id="10250354at2759"/>
<dbReference type="Gene3D" id="1.10.287.110">
    <property type="entry name" value="DnaJ domain"/>
    <property type="match status" value="1"/>
</dbReference>
<keyword evidence="2" id="KW-0472">Membrane</keyword>
<dbReference type="PROSITE" id="PS00636">
    <property type="entry name" value="DNAJ_1"/>
    <property type="match status" value="1"/>
</dbReference>
<evidence type="ECO:0000313" key="4">
    <source>
        <dbReference type="EMBL" id="ETW20793.1"/>
    </source>
</evidence>
<dbReference type="SUPFAM" id="SSF46565">
    <property type="entry name" value="Chaperone J-domain"/>
    <property type="match status" value="1"/>
</dbReference>
<feature type="transmembrane region" description="Helical" evidence="2">
    <location>
        <begin position="41"/>
        <end position="65"/>
    </location>
</feature>
<reference evidence="4 5" key="1">
    <citation type="submission" date="2013-02" db="EMBL/GenBank/DDBJ databases">
        <title>The Genome Annotation of Plasmodium falciparum Vietnam Oak-Knoll (FVO).</title>
        <authorList>
            <consortium name="The Broad Institute Genome Sequencing Platform"/>
            <consortium name="The Broad Institute Genome Sequencing Center for Infectious Disease"/>
            <person name="Neafsey D."/>
            <person name="Hoffman S."/>
            <person name="Volkman S."/>
            <person name="Rosenthal P."/>
            <person name="Walker B."/>
            <person name="Young S.K."/>
            <person name="Zeng Q."/>
            <person name="Gargeya S."/>
            <person name="Fitzgerald M."/>
            <person name="Haas B."/>
            <person name="Abouelleil A."/>
            <person name="Allen A.W."/>
            <person name="Alvarado L."/>
            <person name="Arachchi H.M."/>
            <person name="Berlin A.M."/>
            <person name="Chapman S.B."/>
            <person name="Gainer-Dewar J."/>
            <person name="Goldberg J."/>
            <person name="Griggs A."/>
            <person name="Gujja S."/>
            <person name="Hansen M."/>
            <person name="Howarth C."/>
            <person name="Imamovic A."/>
            <person name="Ireland A."/>
            <person name="Larimer J."/>
            <person name="McCowan C."/>
            <person name="Murphy C."/>
            <person name="Pearson M."/>
            <person name="Poon T.W."/>
            <person name="Priest M."/>
            <person name="Roberts A."/>
            <person name="Saif S."/>
            <person name="Shea T."/>
            <person name="Sisk P."/>
            <person name="Sykes S."/>
            <person name="Wortman J."/>
            <person name="Nusbaum C."/>
            <person name="Birren B."/>
        </authorList>
    </citation>
    <scope>NUCLEOTIDE SEQUENCE [LARGE SCALE GENOMIC DNA]</scope>
    <source>
        <strain evidence="5">Vietnam Oak-Knoll (FVO)</strain>
    </source>
</reference>
<proteinExistence type="predicted"/>
<dbReference type="Proteomes" id="UP000030690">
    <property type="component" value="Unassembled WGS sequence"/>
</dbReference>
<evidence type="ECO:0000259" key="3">
    <source>
        <dbReference type="PROSITE" id="PS50076"/>
    </source>
</evidence>
<dbReference type="InterPro" id="IPR018253">
    <property type="entry name" value="DnaJ_domain_CS"/>
</dbReference>
<name>A0A024VCQ0_PLAFA</name>
<reference evidence="4 5" key="2">
    <citation type="submission" date="2013-02" db="EMBL/GenBank/DDBJ databases">
        <title>The Genome Sequence of Plasmodium falciparum Vietnam Oak-Knoll (FVO).</title>
        <authorList>
            <consortium name="The Broad Institute Genome Sequencing Platform"/>
            <consortium name="The Broad Institute Genome Sequencing Center for Infectious Disease"/>
            <person name="Neafsey D."/>
            <person name="Cheeseman I."/>
            <person name="Volkman S."/>
            <person name="Adams J."/>
            <person name="Walker B."/>
            <person name="Young S.K."/>
            <person name="Zeng Q."/>
            <person name="Gargeya S."/>
            <person name="Fitzgerald M."/>
            <person name="Haas B."/>
            <person name="Abouelleil A."/>
            <person name="Alvarado L."/>
            <person name="Arachchi H.M."/>
            <person name="Berlin A.M."/>
            <person name="Chapman S.B."/>
            <person name="Dewar J."/>
            <person name="Goldberg J."/>
            <person name="Griggs A."/>
            <person name="Gujja S."/>
            <person name="Hansen M."/>
            <person name="Howarth C."/>
            <person name="Imamovic A."/>
            <person name="Larimer J."/>
            <person name="McCowan C."/>
            <person name="Murphy C."/>
            <person name="Neiman D."/>
            <person name="Pearson M."/>
            <person name="Priest M."/>
            <person name="Roberts A."/>
            <person name="Saif S."/>
            <person name="Shea T."/>
            <person name="Sisk P."/>
            <person name="Sykes S."/>
            <person name="Wortman J."/>
            <person name="Nusbaum C."/>
            <person name="Birren B."/>
        </authorList>
    </citation>
    <scope>NUCLEOTIDE SEQUENCE [LARGE SCALE GENOMIC DNA]</scope>
    <source>
        <strain evidence="5">Vietnam Oak-Knoll (FVO)</strain>
    </source>
</reference>
<protein>
    <recommendedName>
        <fullName evidence="3">J domain-containing protein</fullName>
    </recommendedName>
</protein>
<dbReference type="PANTHER" id="PTHR44094">
    <property type="entry name" value="DNAJ HEAT SHOCK N-TERMINAL DOMAIN-CONTAINING PROTEIN"/>
    <property type="match status" value="1"/>
</dbReference>
<dbReference type="Pfam" id="PF09687">
    <property type="entry name" value="PRESAN"/>
    <property type="match status" value="1"/>
</dbReference>
<dbReference type="Gene3D" id="6.10.280.180">
    <property type="entry name" value="Plasmodium RESA, N-terminal helical domain"/>
    <property type="match status" value="1"/>
</dbReference>
<feature type="region of interest" description="Disordered" evidence="1">
    <location>
        <begin position="441"/>
        <end position="504"/>
    </location>
</feature>
<organism evidence="4 5">
    <name type="scientific">Plasmodium falciparum Vietnam Oak-Knoll</name>
    <name type="common">FVO</name>
    <dbReference type="NCBI Taxonomy" id="1036723"/>
    <lineage>
        <taxon>Eukaryota</taxon>
        <taxon>Sar</taxon>
        <taxon>Alveolata</taxon>
        <taxon>Apicomplexa</taxon>
        <taxon>Aconoidasida</taxon>
        <taxon>Haemosporida</taxon>
        <taxon>Plasmodiidae</taxon>
        <taxon>Plasmodium</taxon>
        <taxon>Plasmodium (Laverania)</taxon>
    </lineage>
</organism>
<keyword evidence="2" id="KW-1133">Transmembrane helix</keyword>
<dbReference type="AlphaFoldDB" id="A0A024VCQ0"/>
<dbReference type="SMART" id="SM00271">
    <property type="entry name" value="DnaJ"/>
    <property type="match status" value="1"/>
</dbReference>
<dbReference type="PROSITE" id="PS50076">
    <property type="entry name" value="DNAJ_2"/>
    <property type="match status" value="1"/>
</dbReference>
<dbReference type="InterPro" id="IPR001623">
    <property type="entry name" value="DnaJ_domain"/>
</dbReference>
<dbReference type="CDD" id="cd06257">
    <property type="entry name" value="DnaJ"/>
    <property type="match status" value="1"/>
</dbReference>
<keyword evidence="2" id="KW-0812">Transmembrane</keyword>
<dbReference type="InterPro" id="IPR019111">
    <property type="entry name" value="PRESA_N"/>
</dbReference>
<feature type="domain" description="J" evidence="3">
    <location>
        <begin position="611"/>
        <end position="676"/>
    </location>
</feature>
<dbReference type="InterPro" id="IPR044885">
    <property type="entry name" value="PRESA_N_sf"/>
</dbReference>
<dbReference type="Pfam" id="PF14308">
    <property type="entry name" value="DnaJ-X"/>
    <property type="match status" value="1"/>
</dbReference>
<evidence type="ECO:0000256" key="2">
    <source>
        <dbReference type="SAM" id="Phobius"/>
    </source>
</evidence>